<dbReference type="InterPro" id="IPR035906">
    <property type="entry name" value="MetI-like_sf"/>
</dbReference>
<dbReference type="RefSeq" id="WP_304543151.1">
    <property type="nucleotide sequence ID" value="NZ_JARPTC010000016.1"/>
</dbReference>
<accession>A0AAW7ZDJ5</accession>
<evidence type="ECO:0000259" key="9">
    <source>
        <dbReference type="PROSITE" id="PS50928"/>
    </source>
</evidence>
<protein>
    <recommendedName>
        <fullName evidence="8">Phosphate transport system permease protein PstA</fullName>
    </recommendedName>
</protein>
<dbReference type="InterPro" id="IPR000515">
    <property type="entry name" value="MetI-like"/>
</dbReference>
<name>A0AAW7ZDJ5_9FIRM</name>
<evidence type="ECO:0000313" key="11">
    <source>
        <dbReference type="Proteomes" id="UP001172911"/>
    </source>
</evidence>
<dbReference type="GO" id="GO:0035435">
    <property type="term" value="P:phosphate ion transmembrane transport"/>
    <property type="evidence" value="ECO:0007669"/>
    <property type="project" value="InterPro"/>
</dbReference>
<dbReference type="Pfam" id="PF00528">
    <property type="entry name" value="BPD_transp_1"/>
    <property type="match status" value="1"/>
</dbReference>
<dbReference type="PANTHER" id="PTHR43470:SF3">
    <property type="entry name" value="PHOSPHATE TRANSPORT SYSTEM PERMEASE PROTEIN PSTA-RELATED"/>
    <property type="match status" value="1"/>
</dbReference>
<dbReference type="AlphaFoldDB" id="A0AAW7ZDJ5"/>
<sequence length="279" mass="29467">MKLRPLIDFLWLSLFWCSGLLLLLVLISILGYLFYKGYSSLTAEFILSVPKGLPLGAEGGIFPAIRGTLSLILLAIAAASGPALSTAIYLTQYAKASRVSSLVNITVQCMAGIPSIVTGLFAYALFVVKFGFGISLLSGGLALAIMIFPVIVVTSRDALLSVNSNYLLVAKALGVSQGYILVRILLPQAATGILAGLLLAMGYAAGATAPIMVTAAVIATPPTVSLYEPVMAMPYHLYILFSQQVSLDKAYGTALVLVLLLLLLNIIALWLNKLNKKGA</sequence>
<feature type="transmembrane region" description="Helical" evidence="8">
    <location>
        <begin position="69"/>
        <end position="90"/>
    </location>
</feature>
<evidence type="ECO:0000256" key="7">
    <source>
        <dbReference type="ARBA" id="ARBA00023136"/>
    </source>
</evidence>
<keyword evidence="5 8" id="KW-0812">Transmembrane</keyword>
<keyword evidence="6 8" id="KW-1133">Transmembrane helix</keyword>
<reference evidence="10" key="1">
    <citation type="journal article" date="2023" name="J. Hazard. Mater.">
        <title>Anaerobic biodegradation of pyrene and benzo[a]pyrene by a new sulfate-reducing Desulforamulus aquiferis strain DSA.</title>
        <authorList>
            <person name="Zhang Z."/>
            <person name="Sun J."/>
            <person name="Gong X."/>
            <person name="Wang C."/>
            <person name="Wang H."/>
        </authorList>
    </citation>
    <scope>NUCLEOTIDE SEQUENCE</scope>
    <source>
        <strain evidence="10">DSA</strain>
    </source>
</reference>
<proteinExistence type="inferred from homology"/>
<dbReference type="InterPro" id="IPR005672">
    <property type="entry name" value="Phosphate_PstA"/>
</dbReference>
<feature type="transmembrane region" description="Helical" evidence="8">
    <location>
        <begin position="9"/>
        <end position="35"/>
    </location>
</feature>
<feature type="transmembrane region" description="Helical" evidence="8">
    <location>
        <begin position="102"/>
        <end position="126"/>
    </location>
</feature>
<feature type="transmembrane region" description="Helical" evidence="8">
    <location>
        <begin position="192"/>
        <end position="219"/>
    </location>
</feature>
<dbReference type="Proteomes" id="UP001172911">
    <property type="component" value="Unassembled WGS sequence"/>
</dbReference>
<dbReference type="CDD" id="cd06261">
    <property type="entry name" value="TM_PBP2"/>
    <property type="match status" value="1"/>
</dbReference>
<evidence type="ECO:0000256" key="3">
    <source>
        <dbReference type="ARBA" id="ARBA00022448"/>
    </source>
</evidence>
<evidence type="ECO:0000256" key="5">
    <source>
        <dbReference type="ARBA" id="ARBA00022692"/>
    </source>
</evidence>
<evidence type="ECO:0000313" key="10">
    <source>
        <dbReference type="EMBL" id="MDO7787802.1"/>
    </source>
</evidence>
<keyword evidence="7 8" id="KW-0472">Membrane</keyword>
<evidence type="ECO:0000256" key="6">
    <source>
        <dbReference type="ARBA" id="ARBA00022989"/>
    </source>
</evidence>
<feature type="transmembrane region" description="Helical" evidence="8">
    <location>
        <begin position="251"/>
        <end position="271"/>
    </location>
</feature>
<evidence type="ECO:0000256" key="1">
    <source>
        <dbReference type="ARBA" id="ARBA00004651"/>
    </source>
</evidence>
<reference evidence="10" key="2">
    <citation type="submission" date="2023-03" db="EMBL/GenBank/DDBJ databases">
        <authorList>
            <person name="Zhang Z."/>
        </authorList>
    </citation>
    <scope>NUCLEOTIDE SEQUENCE</scope>
    <source>
        <strain evidence="10">DSA</strain>
    </source>
</reference>
<comment type="caution">
    <text evidence="10">The sequence shown here is derived from an EMBL/GenBank/DDBJ whole genome shotgun (WGS) entry which is preliminary data.</text>
</comment>
<evidence type="ECO:0000256" key="8">
    <source>
        <dbReference type="RuleBase" id="RU363043"/>
    </source>
</evidence>
<gene>
    <name evidence="10" type="primary">pstA</name>
    <name evidence="10" type="ORF">P6N53_11285</name>
</gene>
<feature type="transmembrane region" description="Helical" evidence="8">
    <location>
        <begin position="132"/>
        <end position="154"/>
    </location>
</feature>
<dbReference type="Gene3D" id="1.10.3720.10">
    <property type="entry name" value="MetI-like"/>
    <property type="match status" value="1"/>
</dbReference>
<comment type="similarity">
    <text evidence="2 8">Belongs to the binding-protein-dependent transport system permease family. CysTW subfamily.</text>
</comment>
<dbReference type="GO" id="GO:0005315">
    <property type="term" value="F:phosphate transmembrane transporter activity"/>
    <property type="evidence" value="ECO:0007669"/>
    <property type="project" value="InterPro"/>
</dbReference>
<comment type="subcellular location">
    <subcellularLocation>
        <location evidence="1 8">Cell membrane</location>
        <topology evidence="1 8">Multi-pass membrane protein</topology>
    </subcellularLocation>
</comment>
<dbReference type="PROSITE" id="PS50928">
    <property type="entry name" value="ABC_TM1"/>
    <property type="match status" value="1"/>
</dbReference>
<dbReference type="EMBL" id="JARPTC010000016">
    <property type="protein sequence ID" value="MDO7787802.1"/>
    <property type="molecule type" value="Genomic_DNA"/>
</dbReference>
<keyword evidence="3" id="KW-0813">Transport</keyword>
<keyword evidence="4 8" id="KW-1003">Cell membrane</keyword>
<keyword evidence="11" id="KW-1185">Reference proteome</keyword>
<dbReference type="PANTHER" id="PTHR43470">
    <property type="entry name" value="PHOSPHATE TRANSPORT SYSTEM PERMEASE PROTEIN PSTA-RELATED"/>
    <property type="match status" value="1"/>
</dbReference>
<feature type="domain" description="ABC transmembrane type-1" evidence="9">
    <location>
        <begin position="65"/>
        <end position="268"/>
    </location>
</feature>
<dbReference type="GO" id="GO:0005886">
    <property type="term" value="C:plasma membrane"/>
    <property type="evidence" value="ECO:0007669"/>
    <property type="project" value="UniProtKB-SubCell"/>
</dbReference>
<dbReference type="SUPFAM" id="SSF161098">
    <property type="entry name" value="MetI-like"/>
    <property type="match status" value="1"/>
</dbReference>
<feature type="transmembrane region" description="Helical" evidence="8">
    <location>
        <begin position="166"/>
        <end position="186"/>
    </location>
</feature>
<evidence type="ECO:0000256" key="2">
    <source>
        <dbReference type="ARBA" id="ARBA00007069"/>
    </source>
</evidence>
<organism evidence="10 11">
    <name type="scientific">Desulforamulus aquiferis</name>
    <dbReference type="NCBI Taxonomy" id="1397668"/>
    <lineage>
        <taxon>Bacteria</taxon>
        <taxon>Bacillati</taxon>
        <taxon>Bacillota</taxon>
        <taxon>Clostridia</taxon>
        <taxon>Eubacteriales</taxon>
        <taxon>Peptococcaceae</taxon>
        <taxon>Desulforamulus</taxon>
    </lineage>
</organism>
<dbReference type="NCBIfam" id="TIGR00974">
    <property type="entry name" value="3a0107s02c"/>
    <property type="match status" value="1"/>
</dbReference>
<evidence type="ECO:0000256" key="4">
    <source>
        <dbReference type="ARBA" id="ARBA00022475"/>
    </source>
</evidence>